<feature type="domain" description="ARG and Rhodanese-Phosphatase-superfamily-associated" evidence="1">
    <location>
        <begin position="11"/>
        <end position="290"/>
    </location>
</feature>
<name>A0ABS7U6F9_9BACT</name>
<gene>
    <name evidence="2" type="ORF">K7C98_42715</name>
</gene>
<sequence>MKFDETSAGLGLRGLQIAPAQAFGAVRLVPLLREHVREDLRLETRPYGDDGPDAVGVRGLADRPDVAYFSYIPHAYVLRWSDDGTAVAARGASLSSKKQGLRTVGGVRVLHRMVRAEGPGALRFLPLHLSFEGFLSLHFGGPDVAWSEYSREALSHGLSPRRERAVLGAYVKGLEDAVRMFEIHERQVGALVFVADALAAMVCFPHPDDYRALHRALVRDFFGEIVYQYAILYDDVPAHRVAVREVEVADLAGLRAAVRRAGADWAAFTGDMAARVLREPLRWQTLHRAGPFRLRRFMSALHPDEDNHIGEAIVRDDGGELEYCKTFRLSAAQVRRAYLLDKLAQHDWDLARTAEALAVTREALLVRLRNAGFGYLLKGHVLKDLPP</sequence>
<accession>A0ABS7U6F9</accession>
<evidence type="ECO:0000313" key="2">
    <source>
        <dbReference type="EMBL" id="MBZ5715986.1"/>
    </source>
</evidence>
<dbReference type="RefSeq" id="WP_224197725.1">
    <property type="nucleotide sequence ID" value="NZ_JAIRAU010000059.1"/>
</dbReference>
<dbReference type="Proteomes" id="UP001139031">
    <property type="component" value="Unassembled WGS sequence"/>
</dbReference>
<organism evidence="2 3">
    <name type="scientific">Nannocystis pusilla</name>
    <dbReference type="NCBI Taxonomy" id="889268"/>
    <lineage>
        <taxon>Bacteria</taxon>
        <taxon>Pseudomonadati</taxon>
        <taxon>Myxococcota</taxon>
        <taxon>Polyangia</taxon>
        <taxon>Nannocystales</taxon>
        <taxon>Nannocystaceae</taxon>
        <taxon>Nannocystis</taxon>
    </lineage>
</organism>
<comment type="caution">
    <text evidence="2">The sequence shown here is derived from an EMBL/GenBank/DDBJ whole genome shotgun (WGS) entry which is preliminary data.</text>
</comment>
<evidence type="ECO:0000259" key="1">
    <source>
        <dbReference type="Pfam" id="PF22549"/>
    </source>
</evidence>
<dbReference type="Pfam" id="PF22549">
    <property type="entry name" value="ARPP-2"/>
    <property type="match status" value="1"/>
</dbReference>
<proteinExistence type="predicted"/>
<protein>
    <recommendedName>
        <fullName evidence="1">ARG and Rhodanese-Phosphatase-superfamily-associated domain-containing protein</fullName>
    </recommendedName>
</protein>
<dbReference type="EMBL" id="JAIRAU010000059">
    <property type="protein sequence ID" value="MBZ5715986.1"/>
    <property type="molecule type" value="Genomic_DNA"/>
</dbReference>
<evidence type="ECO:0000313" key="3">
    <source>
        <dbReference type="Proteomes" id="UP001139031"/>
    </source>
</evidence>
<dbReference type="InterPro" id="IPR054346">
    <property type="entry name" value="ARPP-2"/>
</dbReference>
<reference evidence="2" key="1">
    <citation type="submission" date="2021-08" db="EMBL/GenBank/DDBJ databases">
        <authorList>
            <person name="Stevens D.C."/>
        </authorList>
    </citation>
    <scope>NUCLEOTIDE SEQUENCE</scope>
    <source>
        <strain evidence="2">DSM 53165</strain>
    </source>
</reference>
<keyword evidence="3" id="KW-1185">Reference proteome</keyword>